<proteinExistence type="inferred from homology"/>
<evidence type="ECO:0000259" key="13">
    <source>
        <dbReference type="Pfam" id="PF01728"/>
    </source>
</evidence>
<dbReference type="PANTHER" id="PTHR10920">
    <property type="entry name" value="RIBOSOMAL RNA METHYLTRANSFERASE"/>
    <property type="match status" value="1"/>
</dbReference>
<gene>
    <name evidence="11 14" type="primary">rlmE</name>
    <name evidence="11" type="synonym">ftsJ</name>
    <name evidence="11" type="synonym">rrmJ</name>
    <name evidence="14" type="ORF">F0A17_16950</name>
</gene>
<keyword evidence="1 11" id="KW-0698">rRNA processing</keyword>
<feature type="domain" description="Ribosomal RNA methyltransferase FtsJ" evidence="13">
    <location>
        <begin position="79"/>
        <end position="255"/>
    </location>
</feature>
<dbReference type="EC" id="2.1.1.166" evidence="6 11"/>
<accession>A0A7V7KFS6</accession>
<evidence type="ECO:0000256" key="12">
    <source>
        <dbReference type="SAM" id="MobiDB-lite"/>
    </source>
</evidence>
<dbReference type="InterPro" id="IPR015507">
    <property type="entry name" value="rRNA-MeTfrase_E"/>
</dbReference>
<dbReference type="Pfam" id="PF01728">
    <property type="entry name" value="FtsJ"/>
    <property type="match status" value="1"/>
</dbReference>
<dbReference type="PANTHER" id="PTHR10920:SF18">
    <property type="entry name" value="RRNA METHYLTRANSFERASE 2, MITOCHONDRIAL"/>
    <property type="match status" value="1"/>
</dbReference>
<comment type="caution">
    <text evidence="14">The sequence shown here is derived from an EMBL/GenBank/DDBJ whole genome shotgun (WGS) entry which is preliminary data.</text>
</comment>
<feature type="binding site" evidence="11">
    <location>
        <position position="172"/>
    </location>
    <ligand>
        <name>S-adenosyl-L-methionine</name>
        <dbReference type="ChEBI" id="CHEBI:59789"/>
    </ligand>
</feature>
<evidence type="ECO:0000256" key="1">
    <source>
        <dbReference type="ARBA" id="ARBA00022552"/>
    </source>
</evidence>
<dbReference type="InterPro" id="IPR050082">
    <property type="entry name" value="RNA_methyltr_RlmE"/>
</dbReference>
<evidence type="ECO:0000256" key="11">
    <source>
        <dbReference type="HAMAP-Rule" id="MF_01547"/>
    </source>
</evidence>
<feature type="compositionally biased region" description="Polar residues" evidence="12">
    <location>
        <begin position="20"/>
        <end position="36"/>
    </location>
</feature>
<comment type="subcellular location">
    <subcellularLocation>
        <location evidence="11">Cytoplasm</location>
    </subcellularLocation>
</comment>
<evidence type="ECO:0000256" key="9">
    <source>
        <dbReference type="ARBA" id="ARBA00042745"/>
    </source>
</evidence>
<evidence type="ECO:0000256" key="4">
    <source>
        <dbReference type="ARBA" id="ARBA00022691"/>
    </source>
</evidence>
<dbReference type="EMBL" id="VTPY01000006">
    <property type="protein sequence ID" value="KAA0010943.1"/>
    <property type="molecule type" value="Genomic_DNA"/>
</dbReference>
<feature type="binding site" evidence="11">
    <location>
        <position position="131"/>
    </location>
    <ligand>
        <name>S-adenosyl-L-methionine</name>
        <dbReference type="ChEBI" id="CHEBI:59789"/>
    </ligand>
</feature>
<comment type="function">
    <text evidence="5 11">Specifically methylates the uridine in position 2552 of 23S rRNA at the 2'-O position of the ribose in the fully assembled 50S ribosomal subunit.</text>
</comment>
<feature type="binding site" evidence="11">
    <location>
        <position position="113"/>
    </location>
    <ligand>
        <name>S-adenosyl-L-methionine</name>
        <dbReference type="ChEBI" id="CHEBI:59789"/>
    </ligand>
</feature>
<dbReference type="FunFam" id="3.40.50.150:FF:000005">
    <property type="entry name" value="Ribosomal RNA large subunit methyltransferase E"/>
    <property type="match status" value="1"/>
</dbReference>
<keyword evidence="4 11" id="KW-0949">S-adenosyl-L-methionine</keyword>
<evidence type="ECO:0000256" key="5">
    <source>
        <dbReference type="ARBA" id="ARBA00037569"/>
    </source>
</evidence>
<evidence type="ECO:0000256" key="7">
    <source>
        <dbReference type="ARBA" id="ARBA00041129"/>
    </source>
</evidence>
<sequence length="257" mass="28029">MSACFASRLIDPGRLACSRSGNINQGDRVARSTSSSRGGGPETPRQQRDGKRAASKTSASWLKEHFDDRFVQQSWQDGYRSRASYKLLALDEKDRLFRPGMAVIDLGAAPGGWSQVAADKVGDRGMVIASDVLEMDALAGVEFIQGDFTEEAVLEAILAVLGDRPVDLVMSDMAPNMSGMSAIDQPQAMYLVELALDLARQTLAPGGRFLAKVFQGEGFDAYLKELRASFDRVVTRKPEASRARSREVYLLAEGFRG</sequence>
<feature type="active site" description="Proton acceptor" evidence="11">
    <location>
        <position position="212"/>
    </location>
</feature>
<evidence type="ECO:0000256" key="2">
    <source>
        <dbReference type="ARBA" id="ARBA00022603"/>
    </source>
</evidence>
<evidence type="ECO:0000256" key="6">
    <source>
        <dbReference type="ARBA" id="ARBA00038861"/>
    </source>
</evidence>
<keyword evidence="11" id="KW-0963">Cytoplasm</keyword>
<dbReference type="Gene3D" id="3.40.50.150">
    <property type="entry name" value="Vaccinia Virus protein VP39"/>
    <property type="match status" value="1"/>
</dbReference>
<evidence type="ECO:0000256" key="10">
    <source>
        <dbReference type="ARBA" id="ARBA00048970"/>
    </source>
</evidence>
<feature type="binding site" evidence="11">
    <location>
        <position position="147"/>
    </location>
    <ligand>
        <name>S-adenosyl-L-methionine</name>
        <dbReference type="ChEBI" id="CHEBI:59789"/>
    </ligand>
</feature>
<dbReference type="GO" id="GO:0008650">
    <property type="term" value="F:rRNA (uridine-2'-O-)-methyltransferase activity"/>
    <property type="evidence" value="ECO:0007669"/>
    <property type="project" value="UniProtKB-UniRule"/>
</dbReference>
<organism evidence="14 15">
    <name type="scientific">Billgrantia pellis</name>
    <dbReference type="NCBI Taxonomy" id="2606936"/>
    <lineage>
        <taxon>Bacteria</taxon>
        <taxon>Pseudomonadati</taxon>
        <taxon>Pseudomonadota</taxon>
        <taxon>Gammaproteobacteria</taxon>
        <taxon>Oceanospirillales</taxon>
        <taxon>Halomonadaceae</taxon>
        <taxon>Billgrantia</taxon>
    </lineage>
</organism>
<dbReference type="HAMAP" id="MF_01547">
    <property type="entry name" value="RNA_methyltr_E"/>
    <property type="match status" value="1"/>
</dbReference>
<name>A0A7V7KFS6_9GAMM</name>
<dbReference type="NCBIfam" id="NF008390">
    <property type="entry name" value="PRK11188.1"/>
    <property type="match status" value="1"/>
</dbReference>
<keyword evidence="3 11" id="KW-0808">Transferase</keyword>
<evidence type="ECO:0000313" key="14">
    <source>
        <dbReference type="EMBL" id="KAA0010943.1"/>
    </source>
</evidence>
<dbReference type="InterPro" id="IPR002877">
    <property type="entry name" value="RNA_MeTrfase_FtsJ_dom"/>
</dbReference>
<dbReference type="AlphaFoldDB" id="A0A7V7KFS6"/>
<feature type="binding site" evidence="11">
    <location>
        <position position="111"/>
    </location>
    <ligand>
        <name>S-adenosyl-L-methionine</name>
        <dbReference type="ChEBI" id="CHEBI:59789"/>
    </ligand>
</feature>
<reference evidence="14 15" key="1">
    <citation type="submission" date="2019-08" db="EMBL/GenBank/DDBJ databases">
        <title>Bioinformatics analysis of the strain L3 and L5.</title>
        <authorList>
            <person name="Li X."/>
        </authorList>
    </citation>
    <scope>NUCLEOTIDE SEQUENCE [LARGE SCALE GENOMIC DNA]</scope>
    <source>
        <strain evidence="14 15">L5</strain>
    </source>
</reference>
<comment type="similarity">
    <text evidence="11">Belongs to the class I-like SAM-binding methyltransferase superfamily. RNA methyltransferase RlmE family.</text>
</comment>
<dbReference type="GO" id="GO:0005737">
    <property type="term" value="C:cytoplasm"/>
    <property type="evidence" value="ECO:0007669"/>
    <property type="project" value="UniProtKB-SubCell"/>
</dbReference>
<dbReference type="Proteomes" id="UP000486760">
    <property type="component" value="Unassembled WGS sequence"/>
</dbReference>
<evidence type="ECO:0000256" key="8">
    <source>
        <dbReference type="ARBA" id="ARBA00041995"/>
    </source>
</evidence>
<dbReference type="SUPFAM" id="SSF53335">
    <property type="entry name" value="S-adenosyl-L-methionine-dependent methyltransferases"/>
    <property type="match status" value="1"/>
</dbReference>
<dbReference type="InterPro" id="IPR029063">
    <property type="entry name" value="SAM-dependent_MTases_sf"/>
</dbReference>
<comment type="catalytic activity">
    <reaction evidence="10 11">
        <text>uridine(2552) in 23S rRNA + S-adenosyl-L-methionine = 2'-O-methyluridine(2552) in 23S rRNA + S-adenosyl-L-homocysteine + H(+)</text>
        <dbReference type="Rhea" id="RHEA:42720"/>
        <dbReference type="Rhea" id="RHEA-COMP:10202"/>
        <dbReference type="Rhea" id="RHEA-COMP:10203"/>
        <dbReference type="ChEBI" id="CHEBI:15378"/>
        <dbReference type="ChEBI" id="CHEBI:57856"/>
        <dbReference type="ChEBI" id="CHEBI:59789"/>
        <dbReference type="ChEBI" id="CHEBI:65315"/>
        <dbReference type="ChEBI" id="CHEBI:74478"/>
        <dbReference type="EC" id="2.1.1.166"/>
    </reaction>
</comment>
<protein>
    <recommendedName>
        <fullName evidence="7 11">Ribosomal RNA large subunit methyltransferase E</fullName>
        <ecNumber evidence="6 11">2.1.1.166</ecNumber>
    </recommendedName>
    <alternativeName>
        <fullName evidence="9 11">23S rRNA Um2552 methyltransferase</fullName>
    </alternativeName>
    <alternativeName>
        <fullName evidence="8 11">rRNA (uridine-2'-O-)-methyltransferase</fullName>
    </alternativeName>
</protein>
<evidence type="ECO:0000313" key="15">
    <source>
        <dbReference type="Proteomes" id="UP000486760"/>
    </source>
</evidence>
<evidence type="ECO:0000256" key="3">
    <source>
        <dbReference type="ARBA" id="ARBA00022679"/>
    </source>
</evidence>
<keyword evidence="15" id="KW-1185">Reference proteome</keyword>
<keyword evidence="2 11" id="KW-0489">Methyltransferase</keyword>
<feature type="region of interest" description="Disordered" evidence="12">
    <location>
        <begin position="20"/>
        <end position="57"/>
    </location>
</feature>